<dbReference type="RefSeq" id="WP_311598510.1">
    <property type="nucleotide sequence ID" value="NZ_JAVREM010000012.1"/>
</dbReference>
<gene>
    <name evidence="2" type="ORF">RNC47_13195</name>
</gene>
<comment type="caution">
    <text evidence="2">The sequence shown here is derived from an EMBL/GenBank/DDBJ whole genome shotgun (WGS) entry which is preliminary data.</text>
</comment>
<dbReference type="Proteomes" id="UP001183420">
    <property type="component" value="Unassembled WGS sequence"/>
</dbReference>
<name>A0ABU2LNX0_9ACTN</name>
<dbReference type="PROSITE" id="PS50943">
    <property type="entry name" value="HTH_CROC1"/>
    <property type="match status" value="1"/>
</dbReference>
<dbReference type="InterPro" id="IPR001387">
    <property type="entry name" value="Cro/C1-type_HTH"/>
</dbReference>
<evidence type="ECO:0000313" key="2">
    <source>
        <dbReference type="EMBL" id="MDT0319294.1"/>
    </source>
</evidence>
<protein>
    <recommendedName>
        <fullName evidence="1">HTH cro/C1-type domain-containing protein</fullName>
    </recommendedName>
</protein>
<evidence type="ECO:0000259" key="1">
    <source>
        <dbReference type="PROSITE" id="PS50943"/>
    </source>
</evidence>
<organism evidence="2 3">
    <name type="scientific">Streptomyces millisiae</name>
    <dbReference type="NCBI Taxonomy" id="3075542"/>
    <lineage>
        <taxon>Bacteria</taxon>
        <taxon>Bacillati</taxon>
        <taxon>Actinomycetota</taxon>
        <taxon>Actinomycetes</taxon>
        <taxon>Kitasatosporales</taxon>
        <taxon>Streptomycetaceae</taxon>
        <taxon>Streptomyces</taxon>
    </lineage>
</organism>
<proteinExistence type="predicted"/>
<accession>A0ABU2LNX0</accession>
<evidence type="ECO:0000313" key="3">
    <source>
        <dbReference type="Proteomes" id="UP001183420"/>
    </source>
</evidence>
<feature type="domain" description="HTH cro/C1-type" evidence="1">
    <location>
        <begin position="62"/>
        <end position="87"/>
    </location>
</feature>
<sequence>MPGTQHIGTRSPSRTLAEKLQWLRDLRTPRGEQPPSYEMTARQITELTGVSISGPYFWELVTGRTTNPKLHHLQALAQFFNVPVGYLADTEAHSDQFESELELLHALKSGGVRDIKLQGIAESKADVSTIQGLLGKLQLLETFGGEEVRETALRLQGLDSGQRRVLDEAATDAGFLTALQVDSVREIAVRASQLSEGSQQAVLALVRHLHSLEKPGAD</sequence>
<dbReference type="SUPFAM" id="SSF47413">
    <property type="entry name" value="lambda repressor-like DNA-binding domains"/>
    <property type="match status" value="1"/>
</dbReference>
<dbReference type="EMBL" id="JAVREM010000012">
    <property type="protein sequence ID" value="MDT0319294.1"/>
    <property type="molecule type" value="Genomic_DNA"/>
</dbReference>
<dbReference type="InterPro" id="IPR010982">
    <property type="entry name" value="Lambda_DNA-bd_dom_sf"/>
</dbReference>
<keyword evidence="3" id="KW-1185">Reference proteome</keyword>
<reference evidence="3" key="1">
    <citation type="submission" date="2023-07" db="EMBL/GenBank/DDBJ databases">
        <title>30 novel species of actinomycetes from the DSMZ collection.</title>
        <authorList>
            <person name="Nouioui I."/>
        </authorList>
    </citation>
    <scope>NUCLEOTIDE SEQUENCE [LARGE SCALE GENOMIC DNA]</scope>
    <source>
        <strain evidence="3">DSM 44918</strain>
    </source>
</reference>
<dbReference type="Gene3D" id="1.10.260.40">
    <property type="entry name" value="lambda repressor-like DNA-binding domains"/>
    <property type="match status" value="1"/>
</dbReference>